<evidence type="ECO:0000256" key="2">
    <source>
        <dbReference type="ARBA" id="ARBA00010663"/>
    </source>
</evidence>
<dbReference type="PANTHER" id="PTHR24235">
    <property type="entry name" value="NEUROPEPTIDE Y RECEPTOR"/>
    <property type="match status" value="1"/>
</dbReference>
<dbReference type="Pfam" id="PF00001">
    <property type="entry name" value="7tm_1"/>
    <property type="match status" value="2"/>
</dbReference>
<keyword evidence="7 9" id="KW-0675">Receptor</keyword>
<feature type="transmembrane region" description="Helical" evidence="10">
    <location>
        <begin position="460"/>
        <end position="486"/>
    </location>
</feature>
<organism evidence="12 13">
    <name type="scientific">Romanomermis culicivorax</name>
    <name type="common">Nematode worm</name>
    <dbReference type="NCBI Taxonomy" id="13658"/>
    <lineage>
        <taxon>Eukaryota</taxon>
        <taxon>Metazoa</taxon>
        <taxon>Ecdysozoa</taxon>
        <taxon>Nematoda</taxon>
        <taxon>Enoplea</taxon>
        <taxon>Dorylaimia</taxon>
        <taxon>Mermithida</taxon>
        <taxon>Mermithoidea</taxon>
        <taxon>Mermithidae</taxon>
        <taxon>Romanomermis</taxon>
    </lineage>
</organism>
<dbReference type="WBParaSite" id="nRc.2.0.1.t21610-RA">
    <property type="protein sequence ID" value="nRc.2.0.1.t21610-RA"/>
    <property type="gene ID" value="nRc.2.0.1.g21610"/>
</dbReference>
<evidence type="ECO:0000256" key="6">
    <source>
        <dbReference type="ARBA" id="ARBA00023136"/>
    </source>
</evidence>
<evidence type="ECO:0000256" key="3">
    <source>
        <dbReference type="ARBA" id="ARBA00022692"/>
    </source>
</evidence>
<evidence type="ECO:0000256" key="8">
    <source>
        <dbReference type="ARBA" id="ARBA00023224"/>
    </source>
</evidence>
<dbReference type="SUPFAM" id="SSF81321">
    <property type="entry name" value="Family A G protein-coupled receptor-like"/>
    <property type="match status" value="1"/>
</dbReference>
<feature type="transmembrane region" description="Helical" evidence="10">
    <location>
        <begin position="197"/>
        <end position="220"/>
    </location>
</feature>
<accession>A0A915J645</accession>
<keyword evidence="4 10" id="KW-1133">Transmembrane helix</keyword>
<dbReference type="InterPro" id="IPR017452">
    <property type="entry name" value="GPCR_Rhodpsn_7TM"/>
</dbReference>
<keyword evidence="3 9" id="KW-0812">Transmembrane</keyword>
<feature type="transmembrane region" description="Helical" evidence="10">
    <location>
        <begin position="423"/>
        <end position="440"/>
    </location>
</feature>
<evidence type="ECO:0000313" key="13">
    <source>
        <dbReference type="WBParaSite" id="nRc.2.0.1.t21610-RA"/>
    </source>
</evidence>
<proteinExistence type="inferred from homology"/>
<dbReference type="PANTHER" id="PTHR24235:SF27">
    <property type="entry name" value="NEUROPEPTIDE RECEPTOR NPR-1"/>
    <property type="match status" value="1"/>
</dbReference>
<dbReference type="InterPro" id="IPR000276">
    <property type="entry name" value="GPCR_Rhodpsn"/>
</dbReference>
<sequence length="635" mass="73704">MRQPVINLKDLRGRIGTYSTGVRNLVSHFANSKKIHLSLMPTKASQMNSSEEMKATERTKTYSYQECSLLTTGIVDTCTIRSNSRLLDRAGRRIFVEPRANNCRTDKNIKTEYTNNAWSWVYEKNYITMTQHNNSSRDPNECYEFYLKYPDFLNLMVNLVIFGSVYALLFVFGTIGNCAMLLVTLNKTSMITVQNVYLMNLAVSDIIVCVLSMPITPVVIIYKQWYFGIAFCHMITWIQGSSIFISTLTLMAIAWDRYVLVVHPHKPALSVWSALWTIAAIWIFSMVVTLPYAYYMKIENNCIKRVKKVSLKDPPPIFTVRKKSTASFQQHVHQLSVIHGILTKRRYERLCGEFCNEAWPSDQMKKSFTTVVFACQFVIPFVIMTYCYVTILIQLKRRIKNRLDQRSMFDDSKRANLIRQKRRSTIILASMVLIFFITWIPRNVIQMMWDYVKGSITDHYVYFVHLSSHCFAMLSIIANPILYAWLNKAFRRIIIAWTVQICCFCRKVDFRRTLDGISDINATTAAAGLFAVLPRRRKCMTKTLPIEKYELPSAKDKKNPSCRERYGDENHSTAVIVKLSPSINNSRRLTIFRKEETDKKVSTTLLIDDSCRRTYDATEYENRTESEVDSKDEMI</sequence>
<dbReference type="CDD" id="cd15203">
    <property type="entry name" value="7tmA_NPYR-like"/>
    <property type="match status" value="1"/>
</dbReference>
<evidence type="ECO:0000256" key="9">
    <source>
        <dbReference type="RuleBase" id="RU000688"/>
    </source>
</evidence>
<dbReference type="PROSITE" id="PS00237">
    <property type="entry name" value="G_PROTEIN_RECEP_F1_1"/>
    <property type="match status" value="1"/>
</dbReference>
<keyword evidence="12" id="KW-1185">Reference proteome</keyword>
<name>A0A915J645_ROMCU</name>
<evidence type="ECO:0000313" key="12">
    <source>
        <dbReference type="Proteomes" id="UP000887565"/>
    </source>
</evidence>
<evidence type="ECO:0000256" key="10">
    <source>
        <dbReference type="SAM" id="Phobius"/>
    </source>
</evidence>
<keyword evidence="8 9" id="KW-0807">Transducer</keyword>
<keyword evidence="5 9" id="KW-0297">G-protein coupled receptor</keyword>
<feature type="transmembrane region" description="Helical" evidence="10">
    <location>
        <begin position="274"/>
        <end position="295"/>
    </location>
</feature>
<evidence type="ECO:0000256" key="7">
    <source>
        <dbReference type="ARBA" id="ARBA00023170"/>
    </source>
</evidence>
<feature type="transmembrane region" description="Helical" evidence="10">
    <location>
        <begin position="159"/>
        <end position="185"/>
    </location>
</feature>
<dbReference type="GO" id="GO:0005886">
    <property type="term" value="C:plasma membrane"/>
    <property type="evidence" value="ECO:0007669"/>
    <property type="project" value="TreeGrafter"/>
</dbReference>
<dbReference type="PRINTS" id="PR00237">
    <property type="entry name" value="GPCRRHODOPSN"/>
</dbReference>
<dbReference type="GO" id="GO:0004983">
    <property type="term" value="F:neuropeptide Y receptor activity"/>
    <property type="evidence" value="ECO:0007669"/>
    <property type="project" value="InterPro"/>
</dbReference>
<dbReference type="PRINTS" id="PR01012">
    <property type="entry name" value="NRPEPTIDEYR"/>
</dbReference>
<dbReference type="InterPro" id="IPR000611">
    <property type="entry name" value="NPY_rcpt"/>
</dbReference>
<dbReference type="PROSITE" id="PS50262">
    <property type="entry name" value="G_PROTEIN_RECEP_F1_2"/>
    <property type="match status" value="1"/>
</dbReference>
<reference evidence="13" key="1">
    <citation type="submission" date="2022-11" db="UniProtKB">
        <authorList>
            <consortium name="WormBaseParasite"/>
        </authorList>
    </citation>
    <scope>IDENTIFICATION</scope>
</reference>
<dbReference type="Gene3D" id="1.20.1070.10">
    <property type="entry name" value="Rhodopsin 7-helix transmembrane proteins"/>
    <property type="match status" value="1"/>
</dbReference>
<feature type="domain" description="G-protein coupled receptors family 1 profile" evidence="11">
    <location>
        <begin position="176"/>
        <end position="483"/>
    </location>
</feature>
<dbReference type="Proteomes" id="UP000887565">
    <property type="component" value="Unplaced"/>
</dbReference>
<dbReference type="GO" id="GO:0042923">
    <property type="term" value="F:neuropeptide binding"/>
    <property type="evidence" value="ECO:0007669"/>
    <property type="project" value="TreeGrafter"/>
</dbReference>
<dbReference type="AlphaFoldDB" id="A0A915J645"/>
<evidence type="ECO:0000256" key="1">
    <source>
        <dbReference type="ARBA" id="ARBA00004141"/>
    </source>
</evidence>
<feature type="transmembrane region" description="Helical" evidence="10">
    <location>
        <begin position="226"/>
        <end position="253"/>
    </location>
</feature>
<comment type="subcellular location">
    <subcellularLocation>
        <location evidence="1">Membrane</location>
        <topology evidence="1">Multi-pass membrane protein</topology>
    </subcellularLocation>
</comment>
<protein>
    <submittedName>
        <fullName evidence="13">G-protein coupled receptors family 1 profile domain-containing protein</fullName>
    </submittedName>
</protein>
<dbReference type="GO" id="GO:0043005">
    <property type="term" value="C:neuron projection"/>
    <property type="evidence" value="ECO:0007669"/>
    <property type="project" value="TreeGrafter"/>
</dbReference>
<keyword evidence="6 10" id="KW-0472">Membrane</keyword>
<feature type="transmembrane region" description="Helical" evidence="10">
    <location>
        <begin position="371"/>
        <end position="393"/>
    </location>
</feature>
<evidence type="ECO:0000256" key="4">
    <source>
        <dbReference type="ARBA" id="ARBA00022989"/>
    </source>
</evidence>
<evidence type="ECO:0000256" key="5">
    <source>
        <dbReference type="ARBA" id="ARBA00023040"/>
    </source>
</evidence>
<comment type="similarity">
    <text evidence="2 9">Belongs to the G-protein coupled receptor 1 family.</text>
</comment>
<evidence type="ECO:0000259" key="11">
    <source>
        <dbReference type="PROSITE" id="PS50262"/>
    </source>
</evidence>